<dbReference type="Proteomes" id="UP000283269">
    <property type="component" value="Unassembled WGS sequence"/>
</dbReference>
<organism evidence="7 8">
    <name type="scientific">Psilocybe cyanescens</name>
    <dbReference type="NCBI Taxonomy" id="93625"/>
    <lineage>
        <taxon>Eukaryota</taxon>
        <taxon>Fungi</taxon>
        <taxon>Dikarya</taxon>
        <taxon>Basidiomycota</taxon>
        <taxon>Agaricomycotina</taxon>
        <taxon>Agaricomycetes</taxon>
        <taxon>Agaricomycetidae</taxon>
        <taxon>Agaricales</taxon>
        <taxon>Agaricineae</taxon>
        <taxon>Strophariaceae</taxon>
        <taxon>Psilocybe</taxon>
    </lineage>
</organism>
<dbReference type="PANTHER" id="PTHR23023">
    <property type="entry name" value="DIMETHYLANILINE MONOOXYGENASE"/>
    <property type="match status" value="1"/>
</dbReference>
<dbReference type="InParanoid" id="A0A409XPP7"/>
<feature type="chain" id="PRO_5019065401" description="FAD/NAD(P)-binding domain-containing protein" evidence="6">
    <location>
        <begin position="19"/>
        <end position="522"/>
    </location>
</feature>
<keyword evidence="3" id="KW-0274">FAD</keyword>
<evidence type="ECO:0000256" key="6">
    <source>
        <dbReference type="SAM" id="SignalP"/>
    </source>
</evidence>
<evidence type="ECO:0000256" key="4">
    <source>
        <dbReference type="ARBA" id="ARBA00022857"/>
    </source>
</evidence>
<evidence type="ECO:0000256" key="1">
    <source>
        <dbReference type="ARBA" id="ARBA00009183"/>
    </source>
</evidence>
<evidence type="ECO:0000256" key="5">
    <source>
        <dbReference type="ARBA" id="ARBA00023002"/>
    </source>
</evidence>
<dbReference type="SUPFAM" id="SSF51905">
    <property type="entry name" value="FAD/NAD(P)-binding domain"/>
    <property type="match status" value="2"/>
</dbReference>
<dbReference type="InterPro" id="IPR000960">
    <property type="entry name" value="Flavin_mOase"/>
</dbReference>
<dbReference type="PRINTS" id="PR00370">
    <property type="entry name" value="FMOXYGENASE"/>
</dbReference>
<reference evidence="7 8" key="1">
    <citation type="journal article" date="2018" name="Evol. Lett.">
        <title>Horizontal gene cluster transfer increased hallucinogenic mushroom diversity.</title>
        <authorList>
            <person name="Reynolds H.T."/>
            <person name="Vijayakumar V."/>
            <person name="Gluck-Thaler E."/>
            <person name="Korotkin H.B."/>
            <person name="Matheny P.B."/>
            <person name="Slot J.C."/>
        </authorList>
    </citation>
    <scope>NUCLEOTIDE SEQUENCE [LARGE SCALE GENOMIC DNA]</scope>
    <source>
        <strain evidence="7 8">2631</strain>
    </source>
</reference>
<dbReference type="OrthoDB" id="66881at2759"/>
<gene>
    <name evidence="7" type="ORF">CVT25_014001</name>
</gene>
<feature type="signal peptide" evidence="6">
    <location>
        <begin position="1"/>
        <end position="18"/>
    </location>
</feature>
<protein>
    <recommendedName>
        <fullName evidence="9">FAD/NAD(P)-binding domain-containing protein</fullName>
    </recommendedName>
</protein>
<keyword evidence="8" id="KW-1185">Reference proteome</keyword>
<dbReference type="STRING" id="93625.A0A409XPP7"/>
<dbReference type="AlphaFoldDB" id="A0A409XPP7"/>
<dbReference type="InterPro" id="IPR036188">
    <property type="entry name" value="FAD/NAD-bd_sf"/>
</dbReference>
<comment type="similarity">
    <text evidence="1">Belongs to the FMO family.</text>
</comment>
<dbReference type="EMBL" id="NHYD01000994">
    <property type="protein sequence ID" value="PPQ92694.1"/>
    <property type="molecule type" value="Genomic_DNA"/>
</dbReference>
<dbReference type="GO" id="GO:0050661">
    <property type="term" value="F:NADP binding"/>
    <property type="evidence" value="ECO:0007669"/>
    <property type="project" value="InterPro"/>
</dbReference>
<evidence type="ECO:0000256" key="2">
    <source>
        <dbReference type="ARBA" id="ARBA00022630"/>
    </source>
</evidence>
<comment type="caution">
    <text evidence="7">The sequence shown here is derived from an EMBL/GenBank/DDBJ whole genome shotgun (WGS) entry which is preliminary data.</text>
</comment>
<sequence>MVNIQRLLFSFLSSTLPAQVPLQFEHGTAPPKSVAIIGAGSGGLAMLKTFTDLDVFASNNWEVELFEERESVGGVWLPDYNEVHPPEIPETPLYPLLHTNTPVPSMAYPGFPFPPGTPLYPSHEHIEAYHLRYAQQHKLLDFIRFNHKVQKAFWSGNPEQGYWNLTVADGTGKLHHKKFDHVVVASGNHHIPRIPVWKGQNEWLSNTPENQSRKIIHSVYYRKPEAFTGQNVLIVGNGASGRDAASQILGFASKTVVSVRHDGDPLEGVIIKPEISHFTANEIVFVDGTSYAPDVVLLGTGYEQRKPFLTAGGELTVDPSGRNHSDKLVTNLKYIFPLHRHILSLSPSYPTNALAFIGLPTFIANCPSDIAQSLFVAHAIVNPHILPSRRELLKELEVYEAHVREEGRDPYINGHQMLTKTESSDYQDNLVEFLKETNAIPRDGKKYVEEWRRDIFEYQYLKRGWTRIEQQGAGPEWTTGVQTESEWADLMRRVNDWQKRWEDANEIEFRVDLDLVGYIGNQ</sequence>
<dbReference type="GO" id="GO:0050660">
    <property type="term" value="F:flavin adenine dinucleotide binding"/>
    <property type="evidence" value="ECO:0007669"/>
    <property type="project" value="InterPro"/>
</dbReference>
<proteinExistence type="inferred from homology"/>
<dbReference type="InterPro" id="IPR050346">
    <property type="entry name" value="FMO-like"/>
</dbReference>
<dbReference type="Pfam" id="PF00743">
    <property type="entry name" value="FMO-like"/>
    <property type="match status" value="1"/>
</dbReference>
<evidence type="ECO:0000256" key="3">
    <source>
        <dbReference type="ARBA" id="ARBA00022827"/>
    </source>
</evidence>
<keyword evidence="6" id="KW-0732">Signal</keyword>
<accession>A0A409XPP7</accession>
<keyword evidence="4" id="KW-0521">NADP</keyword>
<dbReference type="InterPro" id="IPR020946">
    <property type="entry name" value="Flavin_mOase-like"/>
</dbReference>
<dbReference type="Gene3D" id="3.50.50.60">
    <property type="entry name" value="FAD/NAD(P)-binding domain"/>
    <property type="match status" value="2"/>
</dbReference>
<keyword evidence="2" id="KW-0285">Flavoprotein</keyword>
<evidence type="ECO:0000313" key="8">
    <source>
        <dbReference type="Proteomes" id="UP000283269"/>
    </source>
</evidence>
<evidence type="ECO:0008006" key="9">
    <source>
        <dbReference type="Google" id="ProtNLM"/>
    </source>
</evidence>
<name>A0A409XPP7_PSICY</name>
<dbReference type="GO" id="GO:0004499">
    <property type="term" value="F:N,N-dimethylaniline monooxygenase activity"/>
    <property type="evidence" value="ECO:0007669"/>
    <property type="project" value="InterPro"/>
</dbReference>
<evidence type="ECO:0000313" key="7">
    <source>
        <dbReference type="EMBL" id="PPQ92694.1"/>
    </source>
</evidence>
<keyword evidence="5" id="KW-0560">Oxidoreductase</keyword>